<protein>
    <submittedName>
        <fullName evidence="7">Flippase-like domain-containing protein</fullName>
    </submittedName>
</protein>
<feature type="transmembrane region" description="Helical" evidence="6">
    <location>
        <begin position="114"/>
        <end position="133"/>
    </location>
</feature>
<comment type="caution">
    <text evidence="7">The sequence shown here is derived from an EMBL/GenBank/DDBJ whole genome shotgun (WGS) entry which is preliminary data.</text>
</comment>
<feature type="transmembrane region" description="Helical" evidence="6">
    <location>
        <begin position="80"/>
        <end position="102"/>
    </location>
</feature>
<reference evidence="7" key="1">
    <citation type="submission" date="2021-03" db="EMBL/GenBank/DDBJ databases">
        <title>The complete genome sequence of Acetobacter sp. TBRC 12339.</title>
        <authorList>
            <person name="Charoenyingcharoen P."/>
            <person name="Yukphan P."/>
        </authorList>
    </citation>
    <scope>NUCLEOTIDE SEQUENCE</scope>
    <source>
        <strain evidence="7">TBRC 12339</strain>
    </source>
</reference>
<dbReference type="Pfam" id="PF03706">
    <property type="entry name" value="LPG_synthase_TM"/>
    <property type="match status" value="1"/>
</dbReference>
<evidence type="ECO:0000256" key="1">
    <source>
        <dbReference type="ARBA" id="ARBA00004651"/>
    </source>
</evidence>
<evidence type="ECO:0000256" key="6">
    <source>
        <dbReference type="SAM" id="Phobius"/>
    </source>
</evidence>
<dbReference type="PANTHER" id="PTHR39087:SF2">
    <property type="entry name" value="UPF0104 MEMBRANE PROTEIN MJ1595"/>
    <property type="match status" value="1"/>
</dbReference>
<evidence type="ECO:0000313" key="7">
    <source>
        <dbReference type="EMBL" id="MBO1326459.1"/>
    </source>
</evidence>
<feature type="transmembrane region" description="Helical" evidence="6">
    <location>
        <begin position="201"/>
        <end position="221"/>
    </location>
</feature>
<dbReference type="PANTHER" id="PTHR39087">
    <property type="entry name" value="UPF0104 MEMBRANE PROTEIN MJ1595"/>
    <property type="match status" value="1"/>
</dbReference>
<keyword evidence="3 6" id="KW-0812">Transmembrane</keyword>
<dbReference type="NCBIfam" id="TIGR00374">
    <property type="entry name" value="flippase-like domain"/>
    <property type="match status" value="1"/>
</dbReference>
<evidence type="ECO:0000256" key="5">
    <source>
        <dbReference type="ARBA" id="ARBA00023136"/>
    </source>
</evidence>
<keyword evidence="5 6" id="KW-0472">Membrane</keyword>
<evidence type="ECO:0000256" key="2">
    <source>
        <dbReference type="ARBA" id="ARBA00022475"/>
    </source>
</evidence>
<proteinExistence type="predicted"/>
<keyword evidence="2" id="KW-1003">Cell membrane</keyword>
<keyword evidence="4 6" id="KW-1133">Transmembrane helix</keyword>
<dbReference type="GO" id="GO:0005886">
    <property type="term" value="C:plasma membrane"/>
    <property type="evidence" value="ECO:0007669"/>
    <property type="project" value="UniProtKB-SubCell"/>
</dbReference>
<evidence type="ECO:0000313" key="8">
    <source>
        <dbReference type="Proteomes" id="UP000664073"/>
    </source>
</evidence>
<sequence>MLRCVREGINNLLPVAQVGGEVVASRLLARRGLGGRQAAAGTICDLTIELISQIVFTLAGVGLLLFLVKRSTATDRLMESAVVLLAIGVSVFASQWLGAVAIMEKLLLRIAAHLGWSGASGIRGIHTAVLSLYKSGHNALTCLGIQFLAWALGSVEVYLILHFMGHDRSAAVSFVIEGVGEAAKSAGFAVPGALGVSEGGYIVVGSLFGIAPDAAIALSLVKRLREMAWGLPSLVLWQWLEQAWSTVRPVQEKSSCP</sequence>
<feature type="transmembrane region" description="Helical" evidence="6">
    <location>
        <begin position="50"/>
        <end position="68"/>
    </location>
</feature>
<dbReference type="AlphaFoldDB" id="A0A939HQE3"/>
<gene>
    <name evidence="7" type="ORF">J2D77_15015</name>
</gene>
<evidence type="ECO:0000256" key="4">
    <source>
        <dbReference type="ARBA" id="ARBA00022989"/>
    </source>
</evidence>
<dbReference type="Proteomes" id="UP000664073">
    <property type="component" value="Unassembled WGS sequence"/>
</dbReference>
<comment type="subcellular location">
    <subcellularLocation>
        <location evidence="1">Cell membrane</location>
        <topology evidence="1">Multi-pass membrane protein</topology>
    </subcellularLocation>
</comment>
<dbReference type="InterPro" id="IPR022791">
    <property type="entry name" value="L-PG_synthase/AglD"/>
</dbReference>
<dbReference type="EMBL" id="JAFVMH010000010">
    <property type="protein sequence ID" value="MBO1326459.1"/>
    <property type="molecule type" value="Genomic_DNA"/>
</dbReference>
<keyword evidence="8" id="KW-1185">Reference proteome</keyword>
<feature type="transmembrane region" description="Helical" evidence="6">
    <location>
        <begin position="140"/>
        <end position="161"/>
    </location>
</feature>
<organism evidence="7 8">
    <name type="scientific">Acetobacter garciniae</name>
    <dbReference type="NCBI Taxonomy" id="2817435"/>
    <lineage>
        <taxon>Bacteria</taxon>
        <taxon>Pseudomonadati</taxon>
        <taxon>Pseudomonadota</taxon>
        <taxon>Alphaproteobacteria</taxon>
        <taxon>Acetobacterales</taxon>
        <taxon>Acetobacteraceae</taxon>
        <taxon>Acetobacter</taxon>
    </lineage>
</organism>
<accession>A0A939HQE3</accession>
<evidence type="ECO:0000256" key="3">
    <source>
        <dbReference type="ARBA" id="ARBA00022692"/>
    </source>
</evidence>
<dbReference type="NCBIfam" id="TIGR03476">
    <property type="entry name" value="HpnL"/>
    <property type="match status" value="1"/>
</dbReference>
<name>A0A939HQE3_9PROT</name>